<feature type="region of interest" description="Disordered" evidence="9">
    <location>
        <begin position="617"/>
        <end position="664"/>
    </location>
</feature>
<proteinExistence type="predicted"/>
<dbReference type="Pfam" id="PF13185">
    <property type="entry name" value="GAF_2"/>
    <property type="match status" value="1"/>
</dbReference>
<feature type="modified residue" description="4-aspartylphosphate" evidence="7">
    <location>
        <position position="841"/>
    </location>
</feature>
<dbReference type="PRINTS" id="PR00344">
    <property type="entry name" value="BCTRLSENSOR"/>
</dbReference>
<dbReference type="PANTHER" id="PTHR45339">
    <property type="entry name" value="HYBRID SIGNAL TRANSDUCTION HISTIDINE KINASE J"/>
    <property type="match status" value="1"/>
</dbReference>
<keyword evidence="6" id="KW-0902">Two-component regulatory system</keyword>
<evidence type="ECO:0000256" key="9">
    <source>
        <dbReference type="SAM" id="MobiDB-lite"/>
    </source>
</evidence>
<gene>
    <name evidence="13" type="ORF">MW290_25835</name>
</gene>
<dbReference type="CDD" id="cd00156">
    <property type="entry name" value="REC"/>
    <property type="match status" value="2"/>
</dbReference>
<keyword evidence="10" id="KW-0812">Transmembrane</keyword>
<evidence type="ECO:0000259" key="11">
    <source>
        <dbReference type="PROSITE" id="PS50109"/>
    </source>
</evidence>
<dbReference type="SUPFAM" id="SSF55874">
    <property type="entry name" value="ATPase domain of HSP90 chaperone/DNA topoisomerase II/histidine kinase"/>
    <property type="match status" value="1"/>
</dbReference>
<dbReference type="SUPFAM" id="SSF47384">
    <property type="entry name" value="Homodimeric domain of signal transducing histidine kinase"/>
    <property type="match status" value="1"/>
</dbReference>
<dbReference type="SMART" id="SM00065">
    <property type="entry name" value="GAF"/>
    <property type="match status" value="1"/>
</dbReference>
<feature type="compositionally biased region" description="Low complexity" evidence="9">
    <location>
        <begin position="619"/>
        <end position="630"/>
    </location>
</feature>
<feature type="modified residue" description="4-aspartylphosphate" evidence="7">
    <location>
        <position position="989"/>
    </location>
</feature>
<dbReference type="SMART" id="SM00387">
    <property type="entry name" value="HATPase_c"/>
    <property type="match status" value="1"/>
</dbReference>
<feature type="transmembrane region" description="Helical" evidence="10">
    <location>
        <begin position="52"/>
        <end position="73"/>
    </location>
</feature>
<evidence type="ECO:0000256" key="2">
    <source>
        <dbReference type="ARBA" id="ARBA00012438"/>
    </source>
</evidence>
<comment type="catalytic activity">
    <reaction evidence="1">
        <text>ATP + protein L-histidine = ADP + protein N-phospho-L-histidine.</text>
        <dbReference type="EC" id="2.7.13.3"/>
    </reaction>
</comment>
<dbReference type="InterPro" id="IPR003018">
    <property type="entry name" value="GAF"/>
</dbReference>
<reference evidence="13" key="1">
    <citation type="submission" date="2022-05" db="EMBL/GenBank/DDBJ databases">
        <title>An RpoN-dependent PEP-CTERM gene is involved in floc formation of an Aquincola tertiaricarbonis strain.</title>
        <authorList>
            <person name="Qiu D."/>
            <person name="Xia M."/>
        </authorList>
    </citation>
    <scope>NUCLEOTIDE SEQUENCE</scope>
    <source>
        <strain evidence="13">RN12</strain>
    </source>
</reference>
<organism evidence="13 14">
    <name type="scientific">Aquincola tertiaricarbonis</name>
    <dbReference type="NCBI Taxonomy" id="391953"/>
    <lineage>
        <taxon>Bacteria</taxon>
        <taxon>Pseudomonadati</taxon>
        <taxon>Pseudomonadota</taxon>
        <taxon>Betaproteobacteria</taxon>
        <taxon>Burkholderiales</taxon>
        <taxon>Sphaerotilaceae</taxon>
        <taxon>Aquincola</taxon>
    </lineage>
</organism>
<feature type="compositionally biased region" description="Pro residues" evidence="9">
    <location>
        <begin position="648"/>
        <end position="657"/>
    </location>
</feature>
<dbReference type="Pfam" id="PF00072">
    <property type="entry name" value="Response_reg"/>
    <property type="match status" value="3"/>
</dbReference>
<dbReference type="CDD" id="cd17546">
    <property type="entry name" value="REC_hyHK_CKI1_RcsC-like"/>
    <property type="match status" value="1"/>
</dbReference>
<dbReference type="Gene3D" id="3.30.565.10">
    <property type="entry name" value="Histidine kinase-like ATPase, C-terminal domain"/>
    <property type="match status" value="1"/>
</dbReference>
<dbReference type="CDD" id="cd16922">
    <property type="entry name" value="HATPase_EvgS-ArcB-TorS-like"/>
    <property type="match status" value="1"/>
</dbReference>
<evidence type="ECO:0000256" key="7">
    <source>
        <dbReference type="PROSITE-ProRule" id="PRU00169"/>
    </source>
</evidence>
<evidence type="ECO:0000256" key="10">
    <source>
        <dbReference type="SAM" id="Phobius"/>
    </source>
</evidence>
<dbReference type="SMART" id="SM00388">
    <property type="entry name" value="HisKA"/>
    <property type="match status" value="1"/>
</dbReference>
<dbReference type="InterPro" id="IPR005467">
    <property type="entry name" value="His_kinase_dom"/>
</dbReference>
<dbReference type="SUPFAM" id="SSF52172">
    <property type="entry name" value="CheY-like"/>
    <property type="match status" value="3"/>
</dbReference>
<evidence type="ECO:0000259" key="12">
    <source>
        <dbReference type="PROSITE" id="PS50110"/>
    </source>
</evidence>
<keyword evidence="3 7" id="KW-0597">Phosphoprotein</keyword>
<evidence type="ECO:0000256" key="6">
    <source>
        <dbReference type="ARBA" id="ARBA00023012"/>
    </source>
</evidence>
<dbReference type="InterPro" id="IPR029016">
    <property type="entry name" value="GAF-like_dom_sf"/>
</dbReference>
<dbReference type="Pfam" id="PF02518">
    <property type="entry name" value="HATPase_c"/>
    <property type="match status" value="1"/>
</dbReference>
<keyword evidence="14" id="KW-1185">Reference proteome</keyword>
<feature type="coiled-coil region" evidence="8">
    <location>
        <begin position="277"/>
        <end position="363"/>
    </location>
</feature>
<dbReference type="EMBL" id="CP097636">
    <property type="protein sequence ID" value="URI08990.1"/>
    <property type="molecule type" value="Genomic_DNA"/>
</dbReference>
<dbReference type="RefSeq" id="WP_250197207.1">
    <property type="nucleotide sequence ID" value="NZ_CP097636.1"/>
</dbReference>
<keyword evidence="5" id="KW-0418">Kinase</keyword>
<dbReference type="Gene3D" id="3.30.450.40">
    <property type="match status" value="1"/>
</dbReference>
<name>A0ABY4SCF3_AQUTE</name>
<feature type="domain" description="Response regulatory" evidence="12">
    <location>
        <begin position="670"/>
        <end position="783"/>
    </location>
</feature>
<dbReference type="PANTHER" id="PTHR45339:SF1">
    <property type="entry name" value="HYBRID SIGNAL TRANSDUCTION HISTIDINE KINASE J"/>
    <property type="match status" value="1"/>
</dbReference>
<dbReference type="InterPro" id="IPR003594">
    <property type="entry name" value="HATPase_dom"/>
</dbReference>
<keyword evidence="10" id="KW-1133">Transmembrane helix</keyword>
<protein>
    <recommendedName>
        <fullName evidence="2">histidine kinase</fullName>
        <ecNumber evidence="2">2.7.13.3</ecNumber>
    </recommendedName>
</protein>
<evidence type="ECO:0000313" key="13">
    <source>
        <dbReference type="EMBL" id="URI08990.1"/>
    </source>
</evidence>
<feature type="transmembrane region" description="Helical" evidence="10">
    <location>
        <begin position="85"/>
        <end position="105"/>
    </location>
</feature>
<evidence type="ECO:0000313" key="14">
    <source>
        <dbReference type="Proteomes" id="UP001056201"/>
    </source>
</evidence>
<feature type="modified residue" description="4-aspartylphosphate" evidence="7">
    <location>
        <position position="719"/>
    </location>
</feature>
<dbReference type="Proteomes" id="UP001056201">
    <property type="component" value="Chromosome 2"/>
</dbReference>
<accession>A0ABY4SCF3</accession>
<dbReference type="InterPro" id="IPR004358">
    <property type="entry name" value="Sig_transdc_His_kin-like_C"/>
</dbReference>
<dbReference type="SUPFAM" id="SSF55781">
    <property type="entry name" value="GAF domain-like"/>
    <property type="match status" value="1"/>
</dbReference>
<feature type="domain" description="Response regulatory" evidence="12">
    <location>
        <begin position="938"/>
        <end position="1056"/>
    </location>
</feature>
<dbReference type="InterPro" id="IPR011006">
    <property type="entry name" value="CheY-like_superfamily"/>
</dbReference>
<evidence type="ECO:0000256" key="4">
    <source>
        <dbReference type="ARBA" id="ARBA00022679"/>
    </source>
</evidence>
<keyword evidence="8" id="KW-0175">Coiled coil</keyword>
<dbReference type="PROSITE" id="PS50110">
    <property type="entry name" value="RESPONSE_REGULATORY"/>
    <property type="match status" value="3"/>
</dbReference>
<evidence type="ECO:0000256" key="1">
    <source>
        <dbReference type="ARBA" id="ARBA00000085"/>
    </source>
</evidence>
<evidence type="ECO:0000256" key="3">
    <source>
        <dbReference type="ARBA" id="ARBA00022553"/>
    </source>
</evidence>
<dbReference type="PROSITE" id="PS50109">
    <property type="entry name" value="HIS_KIN"/>
    <property type="match status" value="1"/>
</dbReference>
<dbReference type="InterPro" id="IPR003661">
    <property type="entry name" value="HisK_dim/P_dom"/>
</dbReference>
<feature type="domain" description="Response regulatory" evidence="12">
    <location>
        <begin position="792"/>
        <end position="908"/>
    </location>
</feature>
<evidence type="ECO:0000256" key="5">
    <source>
        <dbReference type="ARBA" id="ARBA00022777"/>
    </source>
</evidence>
<dbReference type="CDD" id="cd00082">
    <property type="entry name" value="HisKA"/>
    <property type="match status" value="1"/>
</dbReference>
<dbReference type="Gene3D" id="1.10.287.130">
    <property type="match status" value="1"/>
</dbReference>
<dbReference type="EC" id="2.7.13.3" evidence="2"/>
<dbReference type="Gene3D" id="3.40.50.2300">
    <property type="match status" value="3"/>
</dbReference>
<sequence>MQYTQPRALLVTFLLAAIPALIFLVDVQTPLGYAEWAMYMIPMALTLLQHRLWVPLVQAAVSTVLIIVGYYYSGGNLAASGFAHVNRGIGIAAVWTIAFTVMQALKMRRQVGDVLWQQQGESAVAQALLGELTPEQIGQRAMRALCEFTHAPVGVLYRLEGQTLVRCGGHGFEPATTAERWQLPDGLLGEVATSGEVRHLQDVPADHLPIASGLGRSPSAQLLIAPLRADGQVCGVLEVGFTASAAQLGEARMARKRVLLREVGASVGVAMRSALYRERLLALLEETQRQSEELQAQQEELRVANEELEEQSRVLTESQARLETQQVELEHTNLELSEQKASLERQKQHLVQAQSALRAQADQLKEASRYKSEFLANMSHELRTPLNSALILSRLLADNREGTLTPEQVKYAQTIHAANNDLLALINDVLDLSKIEAGKADLTLAPLRLDELLARLRSTFEPLAAQKGVTLQVVAEHGLPARLHTDGQRLQQVLKNLMANALKFTEHGQVTLRAMPVANPEGGGDADGGDAGRIAFAVQDTGIGIPKSQQEVIFEAFRQADGSTSRRFGGTGLGLSISRELARRLGGDIAVDSEPGVGSTFTLEVPVTLTEEVTPQEVPAAPAPQAAAPAPQAPAPAPARSPQQAAPLPAPAPPPATPRASAPRRHTGRLVLAVEDDATFARILCELATDLGFDCEIASNGEEALQLARELRPNGILLDVGLPDQSGLTVLERLKRDPDTRHIPVHVVSAHPHVQTARELGAVGYLQKPVDREGLAGALDALQKRMQQQVRRLLIVEDDEGLRSHLQLLLGGEGVEITAVGTIADALAQLGRSTFDCMVMDLTLPDGTGYDLLERIAATEDYAFPPVIVYTGRELSRDEEQRLRKHSRSIIVKGARSPERLLDEVTLFLHSVEATLPANQRQLLRQARQRDAVLDGRRILLAEDDVRNIFALSSVFEPLGAKLVIARNGKEALQKLESDSAQIDLVLMDIMMPEMDGLTALQHIRERAEWASLPVIALTAKAMADDRERCLAAGANDYIAKPIDVDKLVSLCRVWMPK</sequence>
<dbReference type="Pfam" id="PF00512">
    <property type="entry name" value="HisKA"/>
    <property type="match status" value="1"/>
</dbReference>
<dbReference type="InterPro" id="IPR036890">
    <property type="entry name" value="HATPase_C_sf"/>
</dbReference>
<dbReference type="InterPro" id="IPR001789">
    <property type="entry name" value="Sig_transdc_resp-reg_receiver"/>
</dbReference>
<dbReference type="InterPro" id="IPR036097">
    <property type="entry name" value="HisK_dim/P_sf"/>
</dbReference>
<keyword evidence="10" id="KW-0472">Membrane</keyword>
<evidence type="ECO:0000256" key="8">
    <source>
        <dbReference type="SAM" id="Coils"/>
    </source>
</evidence>
<feature type="domain" description="Histidine kinase" evidence="11">
    <location>
        <begin position="377"/>
        <end position="609"/>
    </location>
</feature>
<keyword evidence="4" id="KW-0808">Transferase</keyword>
<dbReference type="SMART" id="SM00448">
    <property type="entry name" value="REC"/>
    <property type="match status" value="3"/>
</dbReference>